<protein>
    <submittedName>
        <fullName evidence="1">Uncharacterized protein</fullName>
    </submittedName>
</protein>
<accession>A0A1C2E2Y4</accession>
<dbReference type="AlphaFoldDB" id="A0A1C2E2Y4"/>
<gene>
    <name evidence="1" type="ORF">QV13_06860</name>
</gene>
<keyword evidence="2" id="KW-1185">Reference proteome</keyword>
<evidence type="ECO:0000313" key="2">
    <source>
        <dbReference type="Proteomes" id="UP000094412"/>
    </source>
</evidence>
<dbReference type="EMBL" id="MDEO01000028">
    <property type="protein sequence ID" value="OCX21380.1"/>
    <property type="molecule type" value="Genomic_DNA"/>
</dbReference>
<evidence type="ECO:0000313" key="1">
    <source>
        <dbReference type="EMBL" id="OCX21380.1"/>
    </source>
</evidence>
<dbReference type="OrthoDB" id="8374127at2"/>
<organism evidence="1 2">
    <name type="scientific">Mesorhizobium hungaricum</name>
    <dbReference type="NCBI Taxonomy" id="1566387"/>
    <lineage>
        <taxon>Bacteria</taxon>
        <taxon>Pseudomonadati</taxon>
        <taxon>Pseudomonadota</taxon>
        <taxon>Alphaproteobacteria</taxon>
        <taxon>Hyphomicrobiales</taxon>
        <taxon>Phyllobacteriaceae</taxon>
        <taxon>Mesorhizobium</taxon>
    </lineage>
</organism>
<dbReference type="Proteomes" id="UP000094412">
    <property type="component" value="Unassembled WGS sequence"/>
</dbReference>
<name>A0A1C2E2Y4_9HYPH</name>
<comment type="caution">
    <text evidence="1">The sequence shown here is derived from an EMBL/GenBank/DDBJ whole genome shotgun (WGS) entry which is preliminary data.</text>
</comment>
<proteinExistence type="predicted"/>
<reference evidence="1 2" key="1">
    <citation type="submission" date="2016-08" db="EMBL/GenBank/DDBJ databases">
        <title>Whole genome sequence of Mesorhizobium sp. strain UASWS1009 isolated from industrial sewage.</title>
        <authorList>
            <person name="Crovadore J."/>
            <person name="Calmin G."/>
            <person name="Chablais R."/>
            <person name="Cochard B."/>
            <person name="Lefort F."/>
        </authorList>
    </citation>
    <scope>NUCLEOTIDE SEQUENCE [LARGE SCALE GENOMIC DNA]</scope>
    <source>
        <strain evidence="1 2">UASWS1009</strain>
    </source>
</reference>
<dbReference type="STRING" id="1566387.QV13_06860"/>
<dbReference type="RefSeq" id="WP_139116449.1">
    <property type="nucleotide sequence ID" value="NZ_MDEO01000028.1"/>
</dbReference>
<sequence>MFLIGRIPETTREVAARRALNLACGIRCGKCNLKRFYKPLELWAMISNVTIDEIVRESAAINAAVMPPSAESRIAST</sequence>